<proteinExistence type="predicted"/>
<comment type="caution">
    <text evidence="1">The sequence shown here is derived from an EMBL/GenBank/DDBJ whole genome shotgun (WGS) entry which is preliminary data.</text>
</comment>
<evidence type="ECO:0000313" key="1">
    <source>
        <dbReference type="EMBL" id="KKM75536.1"/>
    </source>
</evidence>
<protein>
    <recommendedName>
        <fullName evidence="2">DUF5131 family protein</fullName>
    </recommendedName>
</protein>
<reference evidence="1" key="1">
    <citation type="journal article" date="2015" name="Nature">
        <title>Complex archaea that bridge the gap between prokaryotes and eukaryotes.</title>
        <authorList>
            <person name="Spang A."/>
            <person name="Saw J.H."/>
            <person name="Jorgensen S.L."/>
            <person name="Zaremba-Niedzwiedzka K."/>
            <person name="Martijn J."/>
            <person name="Lind A.E."/>
            <person name="van Eijk R."/>
            <person name="Schleper C."/>
            <person name="Guy L."/>
            <person name="Ettema T.J."/>
        </authorList>
    </citation>
    <scope>NUCLEOTIDE SEQUENCE</scope>
</reference>
<sequence length="225" mass="26163">MSLKTSKGNMYDWVTHMHSHLGGECPHKCSYCYVQRNRFGVSPRFQGNIRLLEHELKVDYGKGKTIFIEHMNDMFAQGISQEWIVKIFHHCKIYPNNNYVFQTKNPDRASNYMNLFPKSFMIGTTIESNRPYPKLSDAPAPENRLRGICMFKKTFITIEPILDFDVDVLVNWLTNIKPDFVNIGADSKQCNLPEPSKEKIWALIAALQYRKITIKKKVNLGRMLN</sequence>
<dbReference type="EMBL" id="LAZR01008962">
    <property type="protein sequence ID" value="KKM75536.1"/>
    <property type="molecule type" value="Genomic_DNA"/>
</dbReference>
<organism evidence="1">
    <name type="scientific">marine sediment metagenome</name>
    <dbReference type="NCBI Taxonomy" id="412755"/>
    <lineage>
        <taxon>unclassified sequences</taxon>
        <taxon>metagenomes</taxon>
        <taxon>ecological metagenomes</taxon>
    </lineage>
</organism>
<accession>A0A0F9KL81</accession>
<evidence type="ECO:0008006" key="2">
    <source>
        <dbReference type="Google" id="ProtNLM"/>
    </source>
</evidence>
<dbReference type="InterPro" id="IPR011101">
    <property type="entry name" value="DUF5131"/>
</dbReference>
<dbReference type="Pfam" id="PF07505">
    <property type="entry name" value="DUF5131"/>
    <property type="match status" value="1"/>
</dbReference>
<dbReference type="AlphaFoldDB" id="A0A0F9KL81"/>
<gene>
    <name evidence="1" type="ORF">LCGC14_1389300</name>
</gene>
<name>A0A0F9KL81_9ZZZZ</name>